<dbReference type="Gene3D" id="1.10.287.1060">
    <property type="entry name" value="ESAT-6-like"/>
    <property type="match status" value="1"/>
</dbReference>
<dbReference type="SUPFAM" id="SSF140453">
    <property type="entry name" value="EsxAB dimer-like"/>
    <property type="match status" value="1"/>
</dbReference>
<proteinExistence type="predicted"/>
<dbReference type="InterPro" id="IPR036689">
    <property type="entry name" value="ESAT-6-like_sf"/>
</dbReference>
<comment type="caution">
    <text evidence="1">The sequence shown here is derived from an EMBL/GenBank/DDBJ whole genome shotgun (WGS) entry which is preliminary data.</text>
</comment>
<reference evidence="1 2" key="1">
    <citation type="submission" date="2020-03" db="EMBL/GenBank/DDBJ databases">
        <title>Sequencing the genomes of 1000 actinobacteria strains.</title>
        <authorList>
            <person name="Klenk H.-P."/>
        </authorList>
    </citation>
    <scope>NUCLEOTIDE SEQUENCE [LARGE SCALE GENOMIC DNA]</scope>
    <source>
        <strain evidence="1 2">DSM 45668</strain>
    </source>
</reference>
<sequence length="106" mass="11454">MSEGYTVDTGAVRGVVSKFDDPADRLEDVGKALEAALESAGECWGDDEAGKAFANDYLPCVPDTTKFFAELAKGIRSLKKSVETAMDDYDKHEVKTLKSMPGTELT</sequence>
<protein>
    <submittedName>
        <fullName evidence="1">Uncharacterized protein YukE</fullName>
    </submittedName>
</protein>
<dbReference type="RefSeq" id="WP_167109706.1">
    <property type="nucleotide sequence ID" value="NZ_JAANOU010000001.1"/>
</dbReference>
<name>A0ABX0SQF3_9PSEU</name>
<keyword evidence="2" id="KW-1185">Reference proteome</keyword>
<dbReference type="Proteomes" id="UP000754495">
    <property type="component" value="Unassembled WGS sequence"/>
</dbReference>
<evidence type="ECO:0000313" key="1">
    <source>
        <dbReference type="EMBL" id="NIH77586.1"/>
    </source>
</evidence>
<evidence type="ECO:0000313" key="2">
    <source>
        <dbReference type="Proteomes" id="UP000754495"/>
    </source>
</evidence>
<accession>A0ABX0SQF3</accession>
<dbReference type="EMBL" id="JAANOU010000001">
    <property type="protein sequence ID" value="NIH77586.1"/>
    <property type="molecule type" value="Genomic_DNA"/>
</dbReference>
<organism evidence="1 2">
    <name type="scientific">Amycolatopsis viridis</name>
    <dbReference type="NCBI Taxonomy" id="185678"/>
    <lineage>
        <taxon>Bacteria</taxon>
        <taxon>Bacillati</taxon>
        <taxon>Actinomycetota</taxon>
        <taxon>Actinomycetes</taxon>
        <taxon>Pseudonocardiales</taxon>
        <taxon>Pseudonocardiaceae</taxon>
        <taxon>Amycolatopsis</taxon>
    </lineage>
</organism>
<gene>
    <name evidence="1" type="ORF">FHX46_000116</name>
</gene>